<keyword evidence="2" id="KW-0547">Nucleotide-binding</keyword>
<protein>
    <recommendedName>
        <fullName evidence="7">DNA repair protein RAD51 homolog 3</fullName>
    </recommendedName>
</protein>
<keyword evidence="6" id="KW-0539">Nucleus</keyword>
<dbReference type="GO" id="GO:0000400">
    <property type="term" value="F:four-way junction DNA binding"/>
    <property type="evidence" value="ECO:0007669"/>
    <property type="project" value="TreeGrafter"/>
</dbReference>
<comment type="subcellular location">
    <subcellularLocation>
        <location evidence="1">Nucleus</location>
    </subcellularLocation>
</comment>
<dbReference type="Gene3D" id="3.40.50.300">
    <property type="entry name" value="P-loop containing nucleotide triphosphate hydrolases"/>
    <property type="match status" value="1"/>
</dbReference>
<reference evidence="9" key="1">
    <citation type="submission" date="2021-01" db="EMBL/GenBank/DDBJ databases">
        <authorList>
            <person name="Corre E."/>
            <person name="Pelletier E."/>
            <person name="Niang G."/>
            <person name="Scheremetjew M."/>
            <person name="Finn R."/>
            <person name="Kale V."/>
            <person name="Holt S."/>
            <person name="Cochrane G."/>
            <person name="Meng A."/>
            <person name="Brown T."/>
            <person name="Cohen L."/>
        </authorList>
    </citation>
    <scope>NUCLEOTIDE SEQUENCE</scope>
    <source>
        <strain evidence="9">SAG 63-3</strain>
    </source>
</reference>
<keyword evidence="4" id="KW-0067">ATP-binding</keyword>
<accession>A0A7S0VAH7</accession>
<evidence type="ECO:0000259" key="8">
    <source>
        <dbReference type="PROSITE" id="PS50162"/>
    </source>
</evidence>
<dbReference type="GO" id="GO:0140664">
    <property type="term" value="F:ATP-dependent DNA damage sensor activity"/>
    <property type="evidence" value="ECO:0007669"/>
    <property type="project" value="InterPro"/>
</dbReference>
<dbReference type="GO" id="GO:0005524">
    <property type="term" value="F:ATP binding"/>
    <property type="evidence" value="ECO:0007669"/>
    <property type="project" value="UniProtKB-KW"/>
</dbReference>
<evidence type="ECO:0000256" key="7">
    <source>
        <dbReference type="ARBA" id="ARBA00040674"/>
    </source>
</evidence>
<organism evidence="9">
    <name type="scientific">Polytomella parva</name>
    <dbReference type="NCBI Taxonomy" id="51329"/>
    <lineage>
        <taxon>Eukaryota</taxon>
        <taxon>Viridiplantae</taxon>
        <taxon>Chlorophyta</taxon>
        <taxon>core chlorophytes</taxon>
        <taxon>Chlorophyceae</taxon>
        <taxon>CS clade</taxon>
        <taxon>Chlamydomonadales</taxon>
        <taxon>Chlamydomonadaceae</taxon>
        <taxon>Polytomella</taxon>
    </lineage>
</organism>
<evidence type="ECO:0000256" key="5">
    <source>
        <dbReference type="ARBA" id="ARBA00023204"/>
    </source>
</evidence>
<dbReference type="InterPro" id="IPR020588">
    <property type="entry name" value="RecA_ATP-bd"/>
</dbReference>
<dbReference type="AlphaFoldDB" id="A0A7S0VAH7"/>
<dbReference type="InterPro" id="IPR027417">
    <property type="entry name" value="P-loop_NTPase"/>
</dbReference>
<keyword evidence="5" id="KW-0234">DNA repair</keyword>
<keyword evidence="3" id="KW-0227">DNA damage</keyword>
<dbReference type="CDD" id="cd19492">
    <property type="entry name" value="Rad51C"/>
    <property type="match status" value="1"/>
</dbReference>
<name>A0A7S0VAH7_9CHLO</name>
<dbReference type="GO" id="GO:0008821">
    <property type="term" value="F:crossover junction DNA endonuclease activity"/>
    <property type="evidence" value="ECO:0007669"/>
    <property type="project" value="TreeGrafter"/>
</dbReference>
<evidence type="ECO:0000256" key="4">
    <source>
        <dbReference type="ARBA" id="ARBA00022840"/>
    </source>
</evidence>
<feature type="domain" description="RecA family profile 1" evidence="8">
    <location>
        <begin position="86"/>
        <end position="291"/>
    </location>
</feature>
<dbReference type="GO" id="GO:0033063">
    <property type="term" value="C:Rad51B-Rad51C-Rad51D-XRCC2 complex"/>
    <property type="evidence" value="ECO:0007669"/>
    <property type="project" value="TreeGrafter"/>
</dbReference>
<evidence type="ECO:0000256" key="2">
    <source>
        <dbReference type="ARBA" id="ARBA00022741"/>
    </source>
</evidence>
<dbReference type="GO" id="GO:0005657">
    <property type="term" value="C:replication fork"/>
    <property type="evidence" value="ECO:0007669"/>
    <property type="project" value="TreeGrafter"/>
</dbReference>
<dbReference type="GO" id="GO:0000707">
    <property type="term" value="P:meiotic DNA recombinase assembly"/>
    <property type="evidence" value="ECO:0007669"/>
    <property type="project" value="TreeGrafter"/>
</dbReference>
<dbReference type="GO" id="GO:0007131">
    <property type="term" value="P:reciprocal meiotic recombination"/>
    <property type="evidence" value="ECO:0007669"/>
    <property type="project" value="TreeGrafter"/>
</dbReference>
<dbReference type="GO" id="GO:0033065">
    <property type="term" value="C:Rad51C-XRCC3 complex"/>
    <property type="evidence" value="ECO:0007669"/>
    <property type="project" value="TreeGrafter"/>
</dbReference>
<dbReference type="Pfam" id="PF08423">
    <property type="entry name" value="Rad51"/>
    <property type="match status" value="2"/>
</dbReference>
<evidence type="ECO:0000313" key="9">
    <source>
        <dbReference type="EMBL" id="CAD8778588.1"/>
    </source>
</evidence>
<sequence length="487" mass="53485">MSDREISTLPLPPTLRSQLSAAGFSKISDFNNIGPIALSKEVGISPADAREVLDLAKGSHIVNNGVLRVSNLDGQCAGALYRSQRAAPKIVSFCEDVDRMLGGGFALGNVYELCGAPGVGKTQFGIQLTVDAQIPTVFGGVEGQSIFVDTEGSFMSERAREIAAAAAGHIRALAERFPLLNPDSLATSSKEHLGQRAREVAREFTEDKILENILYFRLHDHVEQIAFVKILSDFLDLNPRVRLLVIDSVSFLLRQCFPDLAHRARVLMQMAQELMRVAETKNIAIVLINQVTTRIMKGDDTPVSRNMGMGSSSSMSHANISHTNNNASFENNALSHVSKLVPSLGESWGHAASWRVVLRWENGVRHAVLIKSPFMPPASVPYTISRDGIRSIPSHVSSDGEGMAHRSDRTTIDSTCVVLNRNDNDNNHSIVNRNDGNRVVIRNDNDITKKANSIISSSIEGLLGKRKDFEDEDEWEREVIQRNTRIG</sequence>
<dbReference type="PROSITE" id="PS50162">
    <property type="entry name" value="RECA_2"/>
    <property type="match status" value="1"/>
</dbReference>
<dbReference type="SUPFAM" id="SSF52540">
    <property type="entry name" value="P-loop containing nucleoside triphosphate hydrolases"/>
    <property type="match status" value="1"/>
</dbReference>
<dbReference type="InterPro" id="IPR013632">
    <property type="entry name" value="Rad51_C"/>
</dbReference>
<evidence type="ECO:0000256" key="3">
    <source>
        <dbReference type="ARBA" id="ARBA00022763"/>
    </source>
</evidence>
<proteinExistence type="predicted"/>
<dbReference type="EMBL" id="HBFM01021142">
    <property type="protein sequence ID" value="CAD8778588.1"/>
    <property type="molecule type" value="Transcribed_RNA"/>
</dbReference>
<evidence type="ECO:0000256" key="1">
    <source>
        <dbReference type="ARBA" id="ARBA00004123"/>
    </source>
</evidence>
<dbReference type="PANTHER" id="PTHR46239">
    <property type="entry name" value="DNA REPAIR PROTEIN RAD51 HOMOLOG 3 RAD51C"/>
    <property type="match status" value="1"/>
</dbReference>
<dbReference type="InterPro" id="IPR052093">
    <property type="entry name" value="HR_Repair_Mediator"/>
</dbReference>
<gene>
    <name evidence="9" type="ORF">PPAR00522_LOCUS13768</name>
</gene>
<evidence type="ECO:0000256" key="6">
    <source>
        <dbReference type="ARBA" id="ARBA00023242"/>
    </source>
</evidence>
<dbReference type="PANTHER" id="PTHR46239:SF1">
    <property type="entry name" value="DNA REPAIR PROTEIN RAD51 HOMOLOG 3"/>
    <property type="match status" value="1"/>
</dbReference>